<reference evidence="5" key="1">
    <citation type="submission" date="2019-09" db="EMBL/GenBank/DDBJ databases">
        <authorList>
            <person name="Jung D.-H."/>
        </authorList>
    </citation>
    <scope>NUCLEOTIDE SEQUENCE [LARGE SCALE GENOMIC DNA]</scope>
    <source>
        <strain evidence="5">JA-25</strain>
    </source>
</reference>
<keyword evidence="2" id="KW-0812">Transmembrane</keyword>
<evidence type="ECO:0000256" key="1">
    <source>
        <dbReference type="SAM" id="MobiDB-lite"/>
    </source>
</evidence>
<evidence type="ECO:0000313" key="4">
    <source>
        <dbReference type="EMBL" id="NID08965.1"/>
    </source>
</evidence>
<feature type="transmembrane region" description="Helical" evidence="2">
    <location>
        <begin position="227"/>
        <end position="248"/>
    </location>
</feature>
<reference evidence="5" key="2">
    <citation type="submission" date="2023-07" db="EMBL/GenBank/DDBJ databases">
        <authorList>
            <person name="Jung D.-H."/>
        </authorList>
    </citation>
    <scope>NUCLEOTIDE SEQUENCE [LARGE SCALE GENOMIC DNA]</scope>
    <source>
        <strain evidence="5">JA-25</strain>
    </source>
</reference>
<evidence type="ECO:0000313" key="5">
    <source>
        <dbReference type="Proteomes" id="UP000606008"/>
    </source>
</evidence>
<comment type="caution">
    <text evidence="4">The sequence shown here is derived from an EMBL/GenBank/DDBJ whole genome shotgun (WGS) entry which is preliminary data.</text>
</comment>
<keyword evidence="2" id="KW-0472">Membrane</keyword>
<sequence length="301" mass="32378">MIQFEQRRDFGEKINATFTFVTEQIRGLGLALLYIVGPLALVGGVISGLGQAELMADAGSINTPDKLMDFYGALFSGPRLVGMVFQLLAYVLTSLVTFSYIRLYREQLKDGPVEVGAVWTEVQRYIGAGVMLSIASTFIIGFASALFLLPGIYVTVALTLAPAILVFERQDVGQAFSRSFKLISGHWWETFGLWIIMWIIISILSMVFTLPAAIVGMLFGAGVLKDVAVLTAVFTAIASVGGAVLQGVTATATAFQYFSLVEEKEGTGLSSQIDSIGQGVSRSGAATSGTYRRSQEEEGDY</sequence>
<feature type="compositionally biased region" description="Polar residues" evidence="1">
    <location>
        <begin position="271"/>
        <end position="292"/>
    </location>
</feature>
<feature type="transmembrane region" description="Helical" evidence="2">
    <location>
        <begin position="80"/>
        <end position="104"/>
    </location>
</feature>
<feature type="domain" description="DUF7847" evidence="3">
    <location>
        <begin position="84"/>
        <end position="257"/>
    </location>
</feature>
<dbReference type="EMBL" id="WAEL01000001">
    <property type="protein sequence ID" value="NID08965.1"/>
    <property type="molecule type" value="Genomic_DNA"/>
</dbReference>
<proteinExistence type="predicted"/>
<protein>
    <recommendedName>
        <fullName evidence="3">DUF7847 domain-containing protein</fullName>
    </recommendedName>
</protein>
<accession>A0ABX0Q9V5</accession>
<evidence type="ECO:0000256" key="2">
    <source>
        <dbReference type="SAM" id="Phobius"/>
    </source>
</evidence>
<feature type="transmembrane region" description="Helical" evidence="2">
    <location>
        <begin position="125"/>
        <end position="146"/>
    </location>
</feature>
<feature type="region of interest" description="Disordered" evidence="1">
    <location>
        <begin position="271"/>
        <end position="301"/>
    </location>
</feature>
<feature type="transmembrane region" description="Helical" evidence="2">
    <location>
        <begin position="28"/>
        <end position="49"/>
    </location>
</feature>
<organism evidence="4 5">
    <name type="scientific">Fibrivirga algicola</name>
    <dbReference type="NCBI Taxonomy" id="2950420"/>
    <lineage>
        <taxon>Bacteria</taxon>
        <taxon>Pseudomonadati</taxon>
        <taxon>Bacteroidota</taxon>
        <taxon>Cytophagia</taxon>
        <taxon>Cytophagales</taxon>
        <taxon>Spirosomataceae</taxon>
        <taxon>Fibrivirga</taxon>
    </lineage>
</organism>
<dbReference type="InterPro" id="IPR057169">
    <property type="entry name" value="DUF7847"/>
</dbReference>
<keyword evidence="5" id="KW-1185">Reference proteome</keyword>
<feature type="transmembrane region" description="Helical" evidence="2">
    <location>
        <begin position="191"/>
        <end position="221"/>
    </location>
</feature>
<name>A0ABX0Q9V5_9BACT</name>
<dbReference type="Proteomes" id="UP000606008">
    <property type="component" value="Unassembled WGS sequence"/>
</dbReference>
<dbReference type="RefSeq" id="WP_166690741.1">
    <property type="nucleotide sequence ID" value="NZ_WAEL01000001.1"/>
</dbReference>
<feature type="transmembrane region" description="Helical" evidence="2">
    <location>
        <begin position="152"/>
        <end position="170"/>
    </location>
</feature>
<evidence type="ECO:0000259" key="3">
    <source>
        <dbReference type="Pfam" id="PF25231"/>
    </source>
</evidence>
<gene>
    <name evidence="4" type="ORF">F7231_02165</name>
</gene>
<keyword evidence="2" id="KW-1133">Transmembrane helix</keyword>
<dbReference type="Pfam" id="PF25231">
    <property type="entry name" value="DUF7847"/>
    <property type="match status" value="1"/>
</dbReference>